<feature type="compositionally biased region" description="Basic and acidic residues" evidence="7">
    <location>
        <begin position="318"/>
        <end position="328"/>
    </location>
</feature>
<dbReference type="AlphaFoldDB" id="A0A0G3EF88"/>
<comment type="subcellular location">
    <subcellularLocation>
        <location evidence="6">Cytoplasm</location>
    </subcellularLocation>
</comment>
<organism evidence="8 9">
    <name type="scientific">Kiritimatiella glycovorans</name>
    <dbReference type="NCBI Taxonomy" id="1307763"/>
    <lineage>
        <taxon>Bacteria</taxon>
        <taxon>Pseudomonadati</taxon>
        <taxon>Kiritimatiellota</taxon>
        <taxon>Kiritimatiellia</taxon>
        <taxon>Kiritimatiellales</taxon>
        <taxon>Kiritimatiellaceae</taxon>
        <taxon>Kiritimatiella</taxon>
    </lineage>
</organism>
<dbReference type="EMBL" id="CP010904">
    <property type="protein sequence ID" value="AKJ65003.1"/>
    <property type="molecule type" value="Genomic_DNA"/>
</dbReference>
<dbReference type="PIRSF" id="PIRSF004486">
    <property type="entry name" value="MraW"/>
    <property type="match status" value="1"/>
</dbReference>
<feature type="binding site" evidence="6">
    <location>
        <position position="94"/>
    </location>
    <ligand>
        <name>S-adenosyl-L-methionine</name>
        <dbReference type="ChEBI" id="CHEBI:59789"/>
    </ligand>
</feature>
<comment type="function">
    <text evidence="6">Specifically methylates the N4 position of cytidine in position 1402 (C1402) of 16S rRNA.</text>
</comment>
<dbReference type="Gene3D" id="3.40.50.150">
    <property type="entry name" value="Vaccinia Virus protein VP39"/>
    <property type="match status" value="1"/>
</dbReference>
<evidence type="ECO:0000313" key="8">
    <source>
        <dbReference type="EMBL" id="AKJ65003.1"/>
    </source>
</evidence>
<feature type="binding site" evidence="6">
    <location>
        <begin position="47"/>
        <end position="49"/>
    </location>
    <ligand>
        <name>S-adenosyl-L-methionine</name>
        <dbReference type="ChEBI" id="CHEBI:59789"/>
    </ligand>
</feature>
<keyword evidence="2 6" id="KW-0698">rRNA processing</keyword>
<keyword evidence="3 6" id="KW-0489">Methyltransferase</keyword>
<keyword evidence="6" id="KW-0963">Cytoplasm</keyword>
<dbReference type="PANTHER" id="PTHR11265:SF0">
    <property type="entry name" value="12S RRNA N4-METHYLCYTIDINE METHYLTRANSFERASE"/>
    <property type="match status" value="1"/>
</dbReference>
<feature type="binding site" evidence="6">
    <location>
        <position position="122"/>
    </location>
    <ligand>
        <name>S-adenosyl-L-methionine</name>
        <dbReference type="ChEBI" id="CHEBI:59789"/>
    </ligand>
</feature>
<dbReference type="PATRIC" id="fig|1609981.3.peg.1831"/>
<dbReference type="GO" id="GO:0071424">
    <property type="term" value="F:rRNA (cytosine-N4-)-methyltransferase activity"/>
    <property type="evidence" value="ECO:0007669"/>
    <property type="project" value="UniProtKB-UniRule"/>
</dbReference>
<name>A0A0G3EF88_9BACT</name>
<keyword evidence="9" id="KW-1185">Reference proteome</keyword>
<dbReference type="NCBIfam" id="TIGR00006">
    <property type="entry name" value="16S rRNA (cytosine(1402)-N(4))-methyltransferase RsmH"/>
    <property type="match status" value="1"/>
</dbReference>
<evidence type="ECO:0000256" key="3">
    <source>
        <dbReference type="ARBA" id="ARBA00022603"/>
    </source>
</evidence>
<evidence type="ECO:0000256" key="5">
    <source>
        <dbReference type="ARBA" id="ARBA00022691"/>
    </source>
</evidence>
<evidence type="ECO:0000256" key="7">
    <source>
        <dbReference type="SAM" id="MobiDB-lite"/>
    </source>
</evidence>
<dbReference type="EC" id="2.1.1.199" evidence="6"/>
<dbReference type="GO" id="GO:0005737">
    <property type="term" value="C:cytoplasm"/>
    <property type="evidence" value="ECO:0007669"/>
    <property type="project" value="UniProtKB-SubCell"/>
</dbReference>
<dbReference type="InterPro" id="IPR029063">
    <property type="entry name" value="SAM-dependent_MTases_sf"/>
</dbReference>
<reference evidence="9" key="1">
    <citation type="submission" date="2015-02" db="EMBL/GenBank/DDBJ databases">
        <title>Description and complete genome sequence of the first cultured representative of the subdivision 5 of the Verrucomicrobia phylum.</title>
        <authorList>
            <person name="Spring S."/>
            <person name="Bunk B."/>
            <person name="Sproer C."/>
            <person name="Klenk H.-P."/>
        </authorList>
    </citation>
    <scope>NUCLEOTIDE SEQUENCE [LARGE SCALE GENOMIC DNA]</scope>
    <source>
        <strain evidence="9">L21-Fru-AB</strain>
    </source>
</reference>
<dbReference type="PANTHER" id="PTHR11265">
    <property type="entry name" value="S-ADENOSYL-METHYLTRANSFERASE MRAW"/>
    <property type="match status" value="1"/>
</dbReference>
<dbReference type="OrthoDB" id="9806637at2"/>
<dbReference type="STRING" id="1307763.L21SP4_01765"/>
<dbReference type="InterPro" id="IPR002903">
    <property type="entry name" value="RsmH"/>
</dbReference>
<comment type="similarity">
    <text evidence="1 6">Belongs to the methyltransferase superfamily. RsmH family.</text>
</comment>
<dbReference type="InterPro" id="IPR023397">
    <property type="entry name" value="SAM-dep_MeTrfase_MraW_recog"/>
</dbReference>
<dbReference type="KEGG" id="vbl:L21SP4_01765"/>
<dbReference type="Gene3D" id="1.10.150.170">
    <property type="entry name" value="Putative methyltransferase TM0872, insert domain"/>
    <property type="match status" value="1"/>
</dbReference>
<reference evidence="8 9" key="2">
    <citation type="journal article" date="2016" name="ISME J.">
        <title>Characterization of the first cultured representative of Verrucomicrobia subdivision 5 indicates the proposal of a novel phylum.</title>
        <authorList>
            <person name="Spring S."/>
            <person name="Bunk B."/>
            <person name="Sproer C."/>
            <person name="Schumann P."/>
            <person name="Rohde M."/>
            <person name="Tindall B.J."/>
            <person name="Klenk H.P."/>
        </authorList>
    </citation>
    <scope>NUCLEOTIDE SEQUENCE [LARGE SCALE GENOMIC DNA]</scope>
    <source>
        <strain evidence="8 9">L21-Fru-AB</strain>
    </source>
</reference>
<evidence type="ECO:0000256" key="1">
    <source>
        <dbReference type="ARBA" id="ARBA00010396"/>
    </source>
</evidence>
<dbReference type="Proteomes" id="UP000035268">
    <property type="component" value="Chromosome"/>
</dbReference>
<dbReference type="GO" id="GO:0070475">
    <property type="term" value="P:rRNA base methylation"/>
    <property type="evidence" value="ECO:0007669"/>
    <property type="project" value="UniProtKB-UniRule"/>
</dbReference>
<proteinExistence type="inferred from homology"/>
<sequence>MFACPAEPAAEPDPDCNEHVPVLLDEVLEYWITDPDGIYVDGTIGGAGHAAAALAELGAGARLIGMDRDREVLARARRRLSAYGDRVDMIHANYAQLEHALDPLLRGRISGVLLDLGVSSFQIGDAERGMSFMHDGPLDMRMDRSGGTTAADLVNGADVEQLAEWFRRYGEEREAGAVARAIVRERTSGPITRTARLAEIVCRARRRHERRIHPATRVFQALRMVVNRELEHLEAGLEGALSVLAPGGRLAVISFHSLEDRCVKHTVGAHRVRWLSLQEGGVRREGLMPPVKWITKKPVMAGDEERHANPRARSAKLRVAEREPGEEE</sequence>
<comment type="catalytic activity">
    <reaction evidence="6">
        <text>cytidine(1402) in 16S rRNA + S-adenosyl-L-methionine = N(4)-methylcytidine(1402) in 16S rRNA + S-adenosyl-L-homocysteine + H(+)</text>
        <dbReference type="Rhea" id="RHEA:42928"/>
        <dbReference type="Rhea" id="RHEA-COMP:10286"/>
        <dbReference type="Rhea" id="RHEA-COMP:10287"/>
        <dbReference type="ChEBI" id="CHEBI:15378"/>
        <dbReference type="ChEBI" id="CHEBI:57856"/>
        <dbReference type="ChEBI" id="CHEBI:59789"/>
        <dbReference type="ChEBI" id="CHEBI:74506"/>
        <dbReference type="ChEBI" id="CHEBI:82748"/>
        <dbReference type="EC" id="2.1.1.199"/>
    </reaction>
</comment>
<dbReference type="HAMAP" id="MF_01007">
    <property type="entry name" value="16SrRNA_methyltr_H"/>
    <property type="match status" value="1"/>
</dbReference>
<dbReference type="Pfam" id="PF01795">
    <property type="entry name" value="Methyltransf_5"/>
    <property type="match status" value="1"/>
</dbReference>
<feature type="binding site" evidence="6">
    <location>
        <position position="115"/>
    </location>
    <ligand>
        <name>S-adenosyl-L-methionine</name>
        <dbReference type="ChEBI" id="CHEBI:59789"/>
    </ligand>
</feature>
<protein>
    <recommendedName>
        <fullName evidence="6">Ribosomal RNA small subunit methyltransferase H</fullName>
        <ecNumber evidence="6">2.1.1.199</ecNumber>
    </recommendedName>
    <alternativeName>
        <fullName evidence="6">16S rRNA m(4)C1402 methyltransferase</fullName>
    </alternativeName>
    <alternativeName>
        <fullName evidence="6">rRNA (cytosine-N(4)-)-methyltransferase RsmH</fullName>
    </alternativeName>
</protein>
<dbReference type="SUPFAM" id="SSF81799">
    <property type="entry name" value="Putative methyltransferase TM0872, insert domain"/>
    <property type="match status" value="1"/>
</dbReference>
<feature type="binding site" evidence="6">
    <location>
        <position position="67"/>
    </location>
    <ligand>
        <name>S-adenosyl-L-methionine</name>
        <dbReference type="ChEBI" id="CHEBI:59789"/>
    </ligand>
</feature>
<keyword evidence="4 6" id="KW-0808">Transferase</keyword>
<evidence type="ECO:0000256" key="2">
    <source>
        <dbReference type="ARBA" id="ARBA00022552"/>
    </source>
</evidence>
<dbReference type="RefSeq" id="WP_052882275.1">
    <property type="nucleotide sequence ID" value="NZ_CP010904.1"/>
</dbReference>
<keyword evidence="5 6" id="KW-0949">S-adenosyl-L-methionine</keyword>
<accession>A0A0G3EF88</accession>
<feature type="region of interest" description="Disordered" evidence="7">
    <location>
        <begin position="300"/>
        <end position="328"/>
    </location>
</feature>
<dbReference type="SUPFAM" id="SSF53335">
    <property type="entry name" value="S-adenosyl-L-methionine-dependent methyltransferases"/>
    <property type="match status" value="1"/>
</dbReference>
<evidence type="ECO:0000256" key="4">
    <source>
        <dbReference type="ARBA" id="ARBA00022679"/>
    </source>
</evidence>
<evidence type="ECO:0000313" key="9">
    <source>
        <dbReference type="Proteomes" id="UP000035268"/>
    </source>
</evidence>
<gene>
    <name evidence="6 8" type="primary">rsmH</name>
    <name evidence="8" type="ORF">L21SP4_01765</name>
</gene>
<evidence type="ECO:0000256" key="6">
    <source>
        <dbReference type="HAMAP-Rule" id="MF_01007"/>
    </source>
</evidence>